<comment type="subcellular location">
    <subcellularLocation>
        <location evidence="5">Golgi apparatus</location>
        <location evidence="5">Golgi stack membrane</location>
        <topology evidence="5">Single-pass type II membrane protein</topology>
    </subcellularLocation>
</comment>
<dbReference type="Gene3D" id="3.40.50.11660">
    <property type="entry name" value="Glycosyl transferase family 10, C-terminal domain"/>
    <property type="match status" value="1"/>
</dbReference>
<dbReference type="GO" id="GO:0032580">
    <property type="term" value="C:Golgi cisterna membrane"/>
    <property type="evidence" value="ECO:0007669"/>
    <property type="project" value="UniProtKB-SubCell"/>
</dbReference>
<keyword evidence="5" id="KW-0812">Transmembrane</keyword>
<keyword evidence="5" id="KW-0472">Membrane</keyword>
<dbReference type="EC" id="2.4.1.-" evidence="5"/>
<protein>
    <recommendedName>
        <fullName evidence="5">Fucosyltransferase</fullName>
        <ecNumber evidence="5">2.4.1.-</ecNumber>
    </recommendedName>
</protein>
<dbReference type="InterPro" id="IPR038577">
    <property type="entry name" value="GT10-like_C_sf"/>
</dbReference>
<feature type="domain" description="Fucosyltransferase C-terminal" evidence="6">
    <location>
        <begin position="83"/>
        <end position="236"/>
    </location>
</feature>
<dbReference type="InterPro" id="IPR001503">
    <property type="entry name" value="Glyco_trans_10"/>
</dbReference>
<dbReference type="AlphaFoldDB" id="A0A5A8DKN0"/>
<evidence type="ECO:0000256" key="1">
    <source>
        <dbReference type="ARBA" id="ARBA00004922"/>
    </source>
</evidence>
<comment type="similarity">
    <text evidence="2 5">Belongs to the glycosyltransferase 10 family.</text>
</comment>
<keyword evidence="5" id="KW-0333">Golgi apparatus</keyword>
<dbReference type="GO" id="GO:0008417">
    <property type="term" value="F:fucosyltransferase activity"/>
    <property type="evidence" value="ECO:0007669"/>
    <property type="project" value="InterPro"/>
</dbReference>
<comment type="pathway">
    <text evidence="1">Protein modification; protein glycosylation.</text>
</comment>
<dbReference type="Proteomes" id="UP000325113">
    <property type="component" value="Unassembled WGS sequence"/>
</dbReference>
<evidence type="ECO:0000313" key="8">
    <source>
        <dbReference type="Proteomes" id="UP000325113"/>
    </source>
</evidence>
<organism evidence="7 8">
    <name type="scientific">Cafeteria roenbergensis</name>
    <name type="common">Marine flagellate</name>
    <dbReference type="NCBI Taxonomy" id="33653"/>
    <lineage>
        <taxon>Eukaryota</taxon>
        <taxon>Sar</taxon>
        <taxon>Stramenopiles</taxon>
        <taxon>Bigyra</taxon>
        <taxon>Opalozoa</taxon>
        <taxon>Bicosoecida</taxon>
        <taxon>Cafeteriaceae</taxon>
        <taxon>Cafeteria</taxon>
    </lineage>
</organism>
<accession>A0A5A8DKN0</accession>
<evidence type="ECO:0000256" key="5">
    <source>
        <dbReference type="RuleBase" id="RU003832"/>
    </source>
</evidence>
<dbReference type="PANTHER" id="PTHR11929">
    <property type="entry name" value="ALPHA- 1,3 -FUCOSYLTRANSFERASE"/>
    <property type="match status" value="1"/>
</dbReference>
<gene>
    <name evidence="7" type="ORF">FNF31_01628</name>
</gene>
<dbReference type="EMBL" id="VLTM01000010">
    <property type="protein sequence ID" value="KAA0166015.1"/>
    <property type="molecule type" value="Genomic_DNA"/>
</dbReference>
<keyword evidence="4 5" id="KW-0808">Transferase</keyword>
<evidence type="ECO:0000313" key="7">
    <source>
        <dbReference type="EMBL" id="KAA0166015.1"/>
    </source>
</evidence>
<comment type="caution">
    <text evidence="7">The sequence shown here is derived from an EMBL/GenBank/DDBJ whole genome shotgun (WGS) entry which is preliminary data.</text>
</comment>
<dbReference type="InterPro" id="IPR055270">
    <property type="entry name" value="Glyco_tran_10_C"/>
</dbReference>
<keyword evidence="3 5" id="KW-0328">Glycosyltransferase</keyword>
<proteinExistence type="inferred from homology"/>
<reference evidence="7 8" key="1">
    <citation type="submission" date="2019-07" db="EMBL/GenBank/DDBJ databases">
        <title>Genomes of Cafeteria roenbergensis.</title>
        <authorList>
            <person name="Fischer M.G."/>
            <person name="Hackl T."/>
            <person name="Roman M."/>
        </authorList>
    </citation>
    <scope>NUCLEOTIDE SEQUENCE [LARGE SCALE GENOMIC DNA]</scope>
    <source>
        <strain evidence="7 8">Cflag</strain>
    </source>
</reference>
<dbReference type="SUPFAM" id="SSF53756">
    <property type="entry name" value="UDP-Glycosyltransferase/glycogen phosphorylase"/>
    <property type="match status" value="1"/>
</dbReference>
<dbReference type="UniPathway" id="UPA00378"/>
<evidence type="ECO:0000256" key="4">
    <source>
        <dbReference type="ARBA" id="ARBA00022679"/>
    </source>
</evidence>
<sequence length="426" mass="46804">MHAARGHIDTAELMTRKIVMLSSENTRRCWGNTPDFARTILHLAGRWATFDPNEDISVAPPHPSPATWFSFAETRHAPTRARRPTLVAGAVSNCERHLSPRLPYMNELEAWLNASGHGDRVEFRGGCFGREDSIDLGQKVAQKLPMLANSTFAIAMENSAAPGYASEKVMDAIVVGAVPLVWGGTRYSALLPRAAGDADGGHPVFIDLAALSGPAEMSEYMLWLESTGKVDNYRPWTKMPVPDSPGGEGARQWLCTHDDVVRCGFGQLSAFAAVTVAETQIWTTEQFYGRQIRDDELQPWLLEARKALKRYKTAGDAALSKRLGEPASSMAAPWRHPRADPTMAEWRLATGRTPSGLGHTETTLDLAFCRCETASAWCKGDLTYMQPMSRSRRHYWWLGAFVEDVAAGRSSPMACQPWSAGAGIKA</sequence>
<evidence type="ECO:0000259" key="6">
    <source>
        <dbReference type="Pfam" id="PF00852"/>
    </source>
</evidence>
<dbReference type="PANTHER" id="PTHR11929:SF194">
    <property type="entry name" value="ALPHA-(1,3)-FUCOSYLTRANSFERASE 10"/>
    <property type="match status" value="1"/>
</dbReference>
<name>A0A5A8DKN0_CAFRO</name>
<dbReference type="Pfam" id="PF00852">
    <property type="entry name" value="Glyco_transf_10"/>
    <property type="match status" value="1"/>
</dbReference>
<evidence type="ECO:0000256" key="3">
    <source>
        <dbReference type="ARBA" id="ARBA00022676"/>
    </source>
</evidence>
<evidence type="ECO:0000256" key="2">
    <source>
        <dbReference type="ARBA" id="ARBA00008919"/>
    </source>
</evidence>